<feature type="transmembrane region" description="Helical" evidence="2">
    <location>
        <begin position="31"/>
        <end position="56"/>
    </location>
</feature>
<feature type="compositionally biased region" description="Basic and acidic residues" evidence="1">
    <location>
        <begin position="305"/>
        <end position="315"/>
    </location>
</feature>
<evidence type="ECO:0000256" key="1">
    <source>
        <dbReference type="SAM" id="MobiDB-lite"/>
    </source>
</evidence>
<protein>
    <submittedName>
        <fullName evidence="3">NFS1 protein</fullName>
    </submittedName>
</protein>
<dbReference type="Proteomes" id="UP000601435">
    <property type="component" value="Unassembled WGS sequence"/>
</dbReference>
<feature type="region of interest" description="Disordered" evidence="1">
    <location>
        <begin position="284"/>
        <end position="315"/>
    </location>
</feature>
<gene>
    <name evidence="3" type="primary">NFS1</name>
    <name evidence="3" type="ORF">SNEC2469_LOCUS10823</name>
</gene>
<evidence type="ECO:0000313" key="4">
    <source>
        <dbReference type="Proteomes" id="UP000601435"/>
    </source>
</evidence>
<organism evidence="3 4">
    <name type="scientific">Symbiodinium necroappetens</name>
    <dbReference type="NCBI Taxonomy" id="1628268"/>
    <lineage>
        <taxon>Eukaryota</taxon>
        <taxon>Sar</taxon>
        <taxon>Alveolata</taxon>
        <taxon>Dinophyceae</taxon>
        <taxon>Suessiales</taxon>
        <taxon>Symbiodiniaceae</taxon>
        <taxon>Symbiodinium</taxon>
    </lineage>
</organism>
<keyword evidence="4" id="KW-1185">Reference proteome</keyword>
<evidence type="ECO:0000256" key="2">
    <source>
        <dbReference type="SAM" id="Phobius"/>
    </source>
</evidence>
<proteinExistence type="predicted"/>
<reference evidence="3" key="1">
    <citation type="submission" date="2021-02" db="EMBL/GenBank/DDBJ databases">
        <authorList>
            <person name="Dougan E. K."/>
            <person name="Rhodes N."/>
            <person name="Thang M."/>
            <person name="Chan C."/>
        </authorList>
    </citation>
    <scope>NUCLEOTIDE SEQUENCE</scope>
</reference>
<dbReference type="OrthoDB" id="417438at2759"/>
<dbReference type="EMBL" id="CAJNJA010017209">
    <property type="protein sequence ID" value="CAE7396506.1"/>
    <property type="molecule type" value="Genomic_DNA"/>
</dbReference>
<accession>A0A812QNX4</accession>
<dbReference type="AlphaFoldDB" id="A0A812QNX4"/>
<keyword evidence="2" id="KW-0472">Membrane</keyword>
<keyword evidence="2" id="KW-1133">Transmembrane helix</keyword>
<evidence type="ECO:0000313" key="3">
    <source>
        <dbReference type="EMBL" id="CAE7396506.1"/>
    </source>
</evidence>
<name>A0A812QNX4_9DINO</name>
<comment type="caution">
    <text evidence="3">The sequence shown here is derived from an EMBL/GenBank/DDBJ whole genome shotgun (WGS) entry which is preliminary data.</text>
</comment>
<sequence>MEALSDDSTVRQLYMFWEPILGSRLDVWDVWALQFAVMFCLAIQLIASFCMGVFLVSTRSELRLIRESLRQERQTYLHTGVVTSDSPRIFSMVLREGLQRDHNKVMDQIRLLGKELEEYKERFLAVQGLLVVIKDHSAPLLRTVPDYLQQIQNHLDDIKDSFDEGVAKQMDVLETRLISFEQEFAMQRDKIPESINKQNQAVEKICINTTVSMTQTQSTIDNLATAVEELRTYVHDTNSMLIEMSRHFSATTIVIQQNQEAMNQKIDKVNGRLLSLRGMLEDRSVTGPAEEEEPTQDTSAPASSDHTEVTEPTEVCRRPLITHMNSDWRQIPDPRCHKIPGCLIDVGQRPLLFDARPCLIPPVVQEQWIWISLRYH</sequence>
<keyword evidence="2" id="KW-0812">Transmembrane</keyword>